<dbReference type="RefSeq" id="WP_074846094.1">
    <property type="nucleotide sequence ID" value="NZ_CABMJC010000014.1"/>
</dbReference>
<dbReference type="OrthoDB" id="1900320at2"/>
<dbReference type="eggNOG" id="COG4447">
    <property type="taxonomic scope" value="Bacteria"/>
</dbReference>
<dbReference type="EMBL" id="QAMZ01000034">
    <property type="protein sequence ID" value="PWL53682.1"/>
    <property type="molecule type" value="Genomic_DNA"/>
</dbReference>
<evidence type="ECO:0000313" key="4">
    <source>
        <dbReference type="Proteomes" id="UP000182135"/>
    </source>
</evidence>
<evidence type="ECO:0000313" key="5">
    <source>
        <dbReference type="Proteomes" id="UP000246114"/>
    </source>
</evidence>
<dbReference type="AlphaFoldDB" id="A0A1I2NQ83"/>
<dbReference type="Proteomes" id="UP000246114">
    <property type="component" value="Unassembled WGS sequence"/>
</dbReference>
<evidence type="ECO:0000313" key="3">
    <source>
        <dbReference type="EMBL" id="SFG03606.1"/>
    </source>
</evidence>
<dbReference type="InterPro" id="IPR015943">
    <property type="entry name" value="WD40/YVTN_repeat-like_dom_sf"/>
</dbReference>
<dbReference type="Proteomes" id="UP000182135">
    <property type="component" value="Unassembled WGS sequence"/>
</dbReference>
<evidence type="ECO:0000313" key="2">
    <source>
        <dbReference type="EMBL" id="PWL53682.1"/>
    </source>
</evidence>
<keyword evidence="1" id="KW-0472">Membrane</keyword>
<reference evidence="2 5" key="2">
    <citation type="submission" date="2018-03" db="EMBL/GenBank/DDBJ databases">
        <title>The uncultured portion of the human microbiome is neutrally assembled.</title>
        <authorList>
            <person name="Jeraldo P."/>
            <person name="Boardman L."/>
            <person name="White B.A."/>
            <person name="Nelson H."/>
            <person name="Goldenfeld N."/>
            <person name="Chia N."/>
        </authorList>
    </citation>
    <scope>NUCLEOTIDE SEQUENCE [LARGE SCALE GENOMIC DNA]</scope>
    <source>
        <strain evidence="2">CIM:MAG 903</strain>
    </source>
</reference>
<dbReference type="Gene3D" id="2.130.10.10">
    <property type="entry name" value="YVTN repeat-like/Quinoprotein amine dehydrogenase"/>
    <property type="match status" value="1"/>
</dbReference>
<accession>A0A1I2NQ83</accession>
<feature type="transmembrane region" description="Helical" evidence="1">
    <location>
        <begin position="7"/>
        <end position="26"/>
    </location>
</feature>
<keyword evidence="1" id="KW-1133">Transmembrane helix</keyword>
<organism evidence="3 4">
    <name type="scientific">Clostridium cadaveris</name>
    <dbReference type="NCBI Taxonomy" id="1529"/>
    <lineage>
        <taxon>Bacteria</taxon>
        <taxon>Bacillati</taxon>
        <taxon>Bacillota</taxon>
        <taxon>Clostridia</taxon>
        <taxon>Eubacteriales</taxon>
        <taxon>Clostridiaceae</taxon>
        <taxon>Clostridium</taxon>
    </lineage>
</organism>
<proteinExistence type="predicted"/>
<evidence type="ECO:0000256" key="1">
    <source>
        <dbReference type="SAM" id="Phobius"/>
    </source>
</evidence>
<evidence type="ECO:0008006" key="6">
    <source>
        <dbReference type="Google" id="ProtNLM"/>
    </source>
</evidence>
<protein>
    <recommendedName>
        <fullName evidence="6">Exo-alpha-sialidase</fullName>
    </recommendedName>
</protein>
<gene>
    <name evidence="2" type="ORF">DBY38_06815</name>
    <name evidence="3" type="ORF">SAMN04487885_12218</name>
</gene>
<dbReference type="SUPFAM" id="SSF110296">
    <property type="entry name" value="Oligoxyloglucan reducing end-specific cellobiohydrolase"/>
    <property type="match status" value="1"/>
</dbReference>
<sequence length="310" mass="34580">MVKRRIIGLAAVVISAVYLIGCSYILDNKDDKINTDDNKHNISDTEKESEKTPEKLEILNIDKGYKIEGEDVYVTYDNGMNFVKVPVPLSSLKAMASAQEETKDLLEGSYFISQYNTAFIYGDSIVYASDDKGKSWRTSQLLSNCEGGPSSIGFELRRQFIGYTEDGLGYAIIAGDRAMNFENIHIYTSSDNDDCWKYKGVLNGGGTSFATGISFGNKNIGFITTKANKDNIYMTKNGGTSWELLKLPIPEELKSSYTTPNVPKFSGKHGEMYIGQGTNEDNLSNEKNKYIKLVSENYGQTWKYNGEINK</sequence>
<name>A0A1I2NQ83_9CLOT</name>
<dbReference type="EMBL" id="FOOE01000022">
    <property type="protein sequence ID" value="SFG03606.1"/>
    <property type="molecule type" value="Genomic_DNA"/>
</dbReference>
<keyword evidence="1" id="KW-0812">Transmembrane</keyword>
<dbReference type="STRING" id="1529.SAMN04487885_12218"/>
<reference evidence="3 4" key="1">
    <citation type="submission" date="2016-10" db="EMBL/GenBank/DDBJ databases">
        <authorList>
            <person name="de Groot N.N."/>
        </authorList>
    </citation>
    <scope>NUCLEOTIDE SEQUENCE [LARGE SCALE GENOMIC DNA]</scope>
    <source>
        <strain evidence="3 4">NLAE-zl-G419</strain>
    </source>
</reference>
<keyword evidence="4" id="KW-1185">Reference proteome</keyword>